<dbReference type="PROSITE" id="PS51257">
    <property type="entry name" value="PROKAR_LIPOPROTEIN"/>
    <property type="match status" value="1"/>
</dbReference>
<feature type="domain" description="SusD-like N-terminal" evidence="7">
    <location>
        <begin position="22"/>
        <end position="220"/>
    </location>
</feature>
<proteinExistence type="inferred from homology"/>
<evidence type="ECO:0000256" key="2">
    <source>
        <dbReference type="ARBA" id="ARBA00006275"/>
    </source>
</evidence>
<accession>A0A4Q7N687</accession>
<comment type="subcellular location">
    <subcellularLocation>
        <location evidence="1">Cell outer membrane</location>
    </subcellularLocation>
</comment>
<comment type="caution">
    <text evidence="8">The sequence shown here is derived from an EMBL/GenBank/DDBJ whole genome shotgun (WGS) entry which is preliminary data.</text>
</comment>
<evidence type="ECO:0000313" key="8">
    <source>
        <dbReference type="EMBL" id="RZS76596.1"/>
    </source>
</evidence>
<reference evidence="8 9" key="1">
    <citation type="submission" date="2019-02" db="EMBL/GenBank/DDBJ databases">
        <title>Genomic Encyclopedia of Type Strains, Phase IV (KMG-IV): sequencing the most valuable type-strain genomes for metagenomic binning, comparative biology and taxonomic classification.</title>
        <authorList>
            <person name="Goeker M."/>
        </authorList>
    </citation>
    <scope>NUCLEOTIDE SEQUENCE [LARGE SCALE GENOMIC DNA]</scope>
    <source>
        <strain evidence="8 9">DSM 18116</strain>
    </source>
</reference>
<evidence type="ECO:0000256" key="1">
    <source>
        <dbReference type="ARBA" id="ARBA00004442"/>
    </source>
</evidence>
<evidence type="ECO:0000256" key="5">
    <source>
        <dbReference type="ARBA" id="ARBA00023237"/>
    </source>
</evidence>
<dbReference type="EMBL" id="SGXA01000001">
    <property type="protein sequence ID" value="RZS76596.1"/>
    <property type="molecule type" value="Genomic_DNA"/>
</dbReference>
<dbReference type="OrthoDB" id="649940at2"/>
<dbReference type="GO" id="GO:0009279">
    <property type="term" value="C:cell outer membrane"/>
    <property type="evidence" value="ECO:0007669"/>
    <property type="project" value="UniProtKB-SubCell"/>
</dbReference>
<dbReference type="Pfam" id="PF07980">
    <property type="entry name" value="SusD_RagB"/>
    <property type="match status" value="1"/>
</dbReference>
<evidence type="ECO:0000259" key="7">
    <source>
        <dbReference type="Pfam" id="PF14322"/>
    </source>
</evidence>
<evidence type="ECO:0000259" key="6">
    <source>
        <dbReference type="Pfam" id="PF07980"/>
    </source>
</evidence>
<dbReference type="AlphaFoldDB" id="A0A4Q7N687"/>
<evidence type="ECO:0000313" key="9">
    <source>
        <dbReference type="Proteomes" id="UP000293874"/>
    </source>
</evidence>
<dbReference type="Gene3D" id="1.25.40.390">
    <property type="match status" value="2"/>
</dbReference>
<feature type="domain" description="RagB/SusD" evidence="6">
    <location>
        <begin position="365"/>
        <end position="461"/>
    </location>
</feature>
<evidence type="ECO:0000256" key="4">
    <source>
        <dbReference type="ARBA" id="ARBA00023136"/>
    </source>
</evidence>
<comment type="similarity">
    <text evidence="2">Belongs to the SusD family.</text>
</comment>
<dbReference type="Proteomes" id="UP000293874">
    <property type="component" value="Unassembled WGS sequence"/>
</dbReference>
<keyword evidence="3" id="KW-0732">Signal</keyword>
<dbReference type="InterPro" id="IPR012944">
    <property type="entry name" value="SusD_RagB_dom"/>
</dbReference>
<dbReference type="RefSeq" id="WP_130540891.1">
    <property type="nucleotide sequence ID" value="NZ_CP042431.1"/>
</dbReference>
<evidence type="ECO:0000256" key="3">
    <source>
        <dbReference type="ARBA" id="ARBA00022729"/>
    </source>
</evidence>
<name>A0A4Q7N687_9BACT</name>
<dbReference type="InterPro" id="IPR033985">
    <property type="entry name" value="SusD-like_N"/>
</dbReference>
<dbReference type="Pfam" id="PF14322">
    <property type="entry name" value="SusD-like_3"/>
    <property type="match status" value="1"/>
</dbReference>
<protein>
    <submittedName>
        <fullName evidence="8">SusD-like starch-binding protein associating with outer membrane</fullName>
    </submittedName>
</protein>
<gene>
    <name evidence="8" type="ORF">EV199_2482</name>
</gene>
<organism evidence="8 9">
    <name type="scientific">Pseudobacter ginsenosidimutans</name>
    <dbReference type="NCBI Taxonomy" id="661488"/>
    <lineage>
        <taxon>Bacteria</taxon>
        <taxon>Pseudomonadati</taxon>
        <taxon>Bacteroidota</taxon>
        <taxon>Chitinophagia</taxon>
        <taxon>Chitinophagales</taxon>
        <taxon>Chitinophagaceae</taxon>
        <taxon>Pseudobacter</taxon>
    </lineage>
</organism>
<dbReference type="SUPFAM" id="SSF48452">
    <property type="entry name" value="TPR-like"/>
    <property type="match status" value="1"/>
</dbReference>
<keyword evidence="9" id="KW-1185">Reference proteome</keyword>
<dbReference type="InterPro" id="IPR011990">
    <property type="entry name" value="TPR-like_helical_dom_sf"/>
</dbReference>
<keyword evidence="4" id="KW-0472">Membrane</keyword>
<sequence>MKTFIKHIAVVLCVLVFSGCNKWLDVKPTDQITQERLFSEGIGFRNALNGIYQYIAEGNLYGRNLTWGLNSALAQDYIGNDISQEYQNAATTFVQTDPAVLAIGTNIWGNAYKAIANSNKLINEIKGKDTGLFQFGNVEKKLILGEAIALRAMLHFELVRLFAPSPAQDLSGQYIPYVDKYPSYYTAPSPTSTVLQNIQHDLEEAKNLVAENDTILNRASLSTKLSTRLVGTNVAEERFFSFRMMRLNHVAIAGLLAKVALYAGDVERALSEASYVYTYGPSGTKKWWEFTSSTNAAGVNIYTKFADDVLFGSFNTDLVADITAYKGTTVRYRINKQVSAWFPSAERDYRLNLLIPDAVVSTDLVSQKWIATNSTGTFRSQQNTFAPVLRLSEVYYIYSEALYRKGLTADALTILNQVRVARGKINTFTDQSESGFYNELLNEYRREFLTEGQTLFAYKRLGKGMQVSSTQLIPMDERFTLKIPEGEFIN</sequence>
<keyword evidence="5" id="KW-0998">Cell outer membrane</keyword>